<organism evidence="2">
    <name type="scientific">Dipodfec virus UA06Rod_17</name>
    <dbReference type="NCBI Taxonomy" id="2929318"/>
    <lineage>
        <taxon>Viruses</taxon>
        <taxon>Monodnaviria</taxon>
        <taxon>Sangervirae</taxon>
        <taxon>Phixviricota</taxon>
        <taxon>Malgrandaviricetes</taxon>
        <taxon>Petitvirales</taxon>
        <taxon>Microviridae</taxon>
    </lineage>
</organism>
<proteinExistence type="predicted"/>
<protein>
    <submittedName>
        <fullName evidence="2">DNA pilot protein</fullName>
    </submittedName>
</protein>
<evidence type="ECO:0000313" key="2">
    <source>
        <dbReference type="EMBL" id="UPW41389.1"/>
    </source>
</evidence>
<feature type="region of interest" description="Disordered" evidence="1">
    <location>
        <begin position="116"/>
        <end position="143"/>
    </location>
</feature>
<reference evidence="2" key="1">
    <citation type="submission" date="2022-02" db="EMBL/GenBank/DDBJ databases">
        <title>Towards deciphering the DNA virus diversity associated with rodent species in the families Cricetidae and Heteromyidae.</title>
        <authorList>
            <person name="Lund M."/>
            <person name="Larsen B.B."/>
            <person name="Gryseels S."/>
            <person name="Kraberger S."/>
            <person name="Rowsey D.M."/>
            <person name="Steger L."/>
            <person name="Yule K.M."/>
            <person name="Upham N.S."/>
            <person name="Worobey M."/>
            <person name="Van Doorslaer K."/>
            <person name="Varsani A."/>
        </authorList>
    </citation>
    <scope>NUCLEOTIDE SEQUENCE</scope>
    <source>
        <strain evidence="2">UA06Rod_17</strain>
    </source>
</reference>
<dbReference type="EMBL" id="OM869589">
    <property type="protein sequence ID" value="UPW41389.1"/>
    <property type="molecule type" value="Genomic_DNA"/>
</dbReference>
<accession>A0A976N189</accession>
<name>A0A976N189_9VIRU</name>
<feature type="compositionally biased region" description="Low complexity" evidence="1">
    <location>
        <begin position="116"/>
        <end position="141"/>
    </location>
</feature>
<evidence type="ECO:0000256" key="1">
    <source>
        <dbReference type="SAM" id="MobiDB-lite"/>
    </source>
</evidence>
<sequence>MAMITDNSSGATQFGLSSVDPNILNDPTIADPNGFGGYMSRIFDPQGSANNWQAVQDAITRDYNAEQSKINRDFNSSEAQKNRDFQEYMSNTAYQRSMADMKAAGLNPILAYSQGSASTPSGSAASSGSSASSSSGRASSADNTKALKEIITGTMKLVSGLVAL</sequence>